<accession>A0A9W6NSY1</accession>
<keyword evidence="1" id="KW-0812">Transmembrane</keyword>
<reference evidence="2" key="1">
    <citation type="journal article" date="2014" name="Int. J. Syst. Evol. Microbiol.">
        <title>Complete genome sequence of Corynebacterium casei LMG S-19264T (=DSM 44701T), isolated from a smear-ripened cheese.</title>
        <authorList>
            <consortium name="US DOE Joint Genome Institute (JGI-PGF)"/>
            <person name="Walter F."/>
            <person name="Albersmeier A."/>
            <person name="Kalinowski J."/>
            <person name="Ruckert C."/>
        </authorList>
    </citation>
    <scope>NUCLEOTIDE SEQUENCE</scope>
    <source>
        <strain evidence="2">VKM Ac-1321</strain>
    </source>
</reference>
<dbReference type="AlphaFoldDB" id="A0A9W6NSY1"/>
<reference evidence="2" key="2">
    <citation type="submission" date="2023-01" db="EMBL/GenBank/DDBJ databases">
        <authorList>
            <person name="Sun Q."/>
            <person name="Evtushenko L."/>
        </authorList>
    </citation>
    <scope>NUCLEOTIDE SEQUENCE</scope>
    <source>
        <strain evidence="2">VKM Ac-1321</strain>
    </source>
</reference>
<name>A0A9W6NSY1_9ACTN</name>
<evidence type="ECO:0000256" key="1">
    <source>
        <dbReference type="SAM" id="Phobius"/>
    </source>
</evidence>
<feature type="transmembrane region" description="Helical" evidence="1">
    <location>
        <begin position="116"/>
        <end position="135"/>
    </location>
</feature>
<organism evidence="2 3">
    <name type="scientific">Dactylosporangium matsuzakiense</name>
    <dbReference type="NCBI Taxonomy" id="53360"/>
    <lineage>
        <taxon>Bacteria</taxon>
        <taxon>Bacillati</taxon>
        <taxon>Actinomycetota</taxon>
        <taxon>Actinomycetes</taxon>
        <taxon>Micromonosporales</taxon>
        <taxon>Micromonosporaceae</taxon>
        <taxon>Dactylosporangium</taxon>
    </lineage>
</organism>
<feature type="transmembrane region" description="Helical" evidence="1">
    <location>
        <begin position="91"/>
        <end position="110"/>
    </location>
</feature>
<sequence>MRRQRRPVVIRLKVHDKSAAGQDLARHAGQYAGERLRLRVRDNGRVRARLGYSTRYNTPPVLVGRIAVGPDGAELTATIREPYTELGIPRLFLGIAVFLGLVCVAILASGDFTNPGVYVCGIGGTALGLIGLALGRTRRTSFDHHADQLEQAVRAAARR</sequence>
<protein>
    <submittedName>
        <fullName evidence="2">Uncharacterized protein</fullName>
    </submittedName>
</protein>
<evidence type="ECO:0000313" key="2">
    <source>
        <dbReference type="EMBL" id="GLL07617.1"/>
    </source>
</evidence>
<dbReference type="EMBL" id="BSFP01000104">
    <property type="protein sequence ID" value="GLL07617.1"/>
    <property type="molecule type" value="Genomic_DNA"/>
</dbReference>
<proteinExistence type="predicted"/>
<comment type="caution">
    <text evidence="2">The sequence shown here is derived from an EMBL/GenBank/DDBJ whole genome shotgun (WGS) entry which is preliminary data.</text>
</comment>
<keyword evidence="1" id="KW-0472">Membrane</keyword>
<keyword evidence="3" id="KW-1185">Reference proteome</keyword>
<evidence type="ECO:0000313" key="3">
    <source>
        <dbReference type="Proteomes" id="UP001143480"/>
    </source>
</evidence>
<gene>
    <name evidence="2" type="ORF">GCM10017581_093710</name>
</gene>
<dbReference type="Proteomes" id="UP001143480">
    <property type="component" value="Unassembled WGS sequence"/>
</dbReference>
<dbReference type="RefSeq" id="WP_261965035.1">
    <property type="nucleotide sequence ID" value="NZ_BAAAXA010000001.1"/>
</dbReference>
<keyword evidence="1" id="KW-1133">Transmembrane helix</keyword>